<evidence type="ECO:0000256" key="1">
    <source>
        <dbReference type="SAM" id="MobiDB-lite"/>
    </source>
</evidence>
<protein>
    <submittedName>
        <fullName evidence="2">Uncharacterized protein</fullName>
    </submittedName>
</protein>
<accession>A0A0D5YVT0</accession>
<evidence type="ECO:0000313" key="2">
    <source>
        <dbReference type="EMBL" id="AKA36011.1"/>
    </source>
</evidence>
<evidence type="ECO:0000313" key="3">
    <source>
        <dbReference type="Proteomes" id="UP000032726"/>
    </source>
</evidence>
<keyword evidence="3" id="KW-1185">Reference proteome</keyword>
<dbReference type="AlphaFoldDB" id="A0A0D5YVT0"/>
<dbReference type="OrthoDB" id="1453119at2"/>
<dbReference type="EMBL" id="CP011071">
    <property type="protein sequence ID" value="AKA36011.1"/>
    <property type="molecule type" value="Genomic_DNA"/>
</dbReference>
<dbReference type="KEGG" id="mlt:VC82_2433"/>
<dbReference type="HOGENOM" id="CLU_2494504_0_0_10"/>
<dbReference type="Proteomes" id="UP000032726">
    <property type="component" value="Chromosome"/>
</dbReference>
<reference evidence="2 3" key="1">
    <citation type="submission" date="2015-03" db="EMBL/GenBank/DDBJ databases">
        <title>Complete genome sequence of Muricauda lutaonensis CC-HSB-11T, isolated from a coastal hot spring.</title>
        <authorList>
            <person name="Kim K.M."/>
        </authorList>
    </citation>
    <scope>NUCLEOTIDE SEQUENCE [LARGE SCALE GENOMIC DNA]</scope>
    <source>
        <strain evidence="2 3">CC-HSB-11</strain>
    </source>
</reference>
<feature type="region of interest" description="Disordered" evidence="1">
    <location>
        <begin position="57"/>
        <end position="86"/>
    </location>
</feature>
<gene>
    <name evidence="2" type="ORF">VC82_2433</name>
</gene>
<organism evidence="2 3">
    <name type="scientific">Flagellimonas lutaonensis</name>
    <dbReference type="NCBI Taxonomy" id="516051"/>
    <lineage>
        <taxon>Bacteria</taxon>
        <taxon>Pseudomonadati</taxon>
        <taxon>Bacteroidota</taxon>
        <taxon>Flavobacteriia</taxon>
        <taxon>Flavobacteriales</taxon>
        <taxon>Flavobacteriaceae</taxon>
        <taxon>Flagellimonas</taxon>
    </lineage>
</organism>
<proteinExistence type="predicted"/>
<dbReference type="RefSeq" id="WP_045802595.1">
    <property type="nucleotide sequence ID" value="NZ_CP011071.1"/>
</dbReference>
<sequence length="86" mass="10110">MEEENKIDDGFKKKFNLGYRIAEELGLKTFIFENEEKLMLDSPMHLGMKQYLDENGLLKKQEQGKSIERNTEESSNERRRGKGPML</sequence>
<name>A0A0D5YVT0_9FLAO</name>
<feature type="compositionally biased region" description="Basic and acidic residues" evidence="1">
    <location>
        <begin position="57"/>
        <end position="78"/>
    </location>
</feature>